<organism evidence="1 2">
    <name type="scientific">Neophaeococcomyces mojaviensis</name>
    <dbReference type="NCBI Taxonomy" id="3383035"/>
    <lineage>
        <taxon>Eukaryota</taxon>
        <taxon>Fungi</taxon>
        <taxon>Dikarya</taxon>
        <taxon>Ascomycota</taxon>
        <taxon>Pezizomycotina</taxon>
        <taxon>Eurotiomycetes</taxon>
        <taxon>Chaetothyriomycetidae</taxon>
        <taxon>Chaetothyriales</taxon>
        <taxon>Chaetothyriales incertae sedis</taxon>
        <taxon>Neophaeococcomyces</taxon>
    </lineage>
</organism>
<sequence>MSFTTFFQHSHTSLLPLPPVREKNSRIPDAPNPETSADILQRGLKTALTLLHQPEVMISLNPLVVHYSCVPPTAEMQERLVEVERLAHEFNVALANPPSCSSFEDSKNGEFVHYEITDRFNFLFGSVSKLMVYRACFRPLYVRGTGLGGDGSQSIGIETISDPGSGVALLGKWVLSVDEQRPGYIVLTETVKVHCNVFVSWYIKGQLEGAHEQIHKEFGRRFVEKMVDEDPSVPPSVRAKQRQSMNRTSMGGDIAPVGRVNSGNSIKEGMKMRIEVGRSKKEEKNDPVTEES</sequence>
<comment type="caution">
    <text evidence="1">The sequence shown here is derived from an EMBL/GenBank/DDBJ whole genome shotgun (WGS) entry which is preliminary data.</text>
</comment>
<protein>
    <submittedName>
        <fullName evidence="1">Uncharacterized protein</fullName>
    </submittedName>
</protein>
<proteinExistence type="predicted"/>
<evidence type="ECO:0000313" key="2">
    <source>
        <dbReference type="Proteomes" id="UP001172386"/>
    </source>
</evidence>
<keyword evidence="2" id="KW-1185">Reference proteome</keyword>
<reference evidence="1" key="1">
    <citation type="submission" date="2022-10" db="EMBL/GenBank/DDBJ databases">
        <title>Culturing micro-colonial fungi from biological soil crusts in the Mojave desert and describing Neophaeococcomyces mojavensis, and introducing the new genera and species Taxawa tesnikishii.</title>
        <authorList>
            <person name="Kurbessoian T."/>
            <person name="Stajich J.E."/>
        </authorList>
    </citation>
    <scope>NUCLEOTIDE SEQUENCE</scope>
    <source>
        <strain evidence="1">JES_112</strain>
    </source>
</reference>
<dbReference type="Proteomes" id="UP001172386">
    <property type="component" value="Unassembled WGS sequence"/>
</dbReference>
<name>A0ACC3AAN7_9EURO</name>
<evidence type="ECO:0000313" key="1">
    <source>
        <dbReference type="EMBL" id="KAJ9658410.1"/>
    </source>
</evidence>
<dbReference type="EMBL" id="JAPDRQ010000051">
    <property type="protein sequence ID" value="KAJ9658410.1"/>
    <property type="molecule type" value="Genomic_DNA"/>
</dbReference>
<accession>A0ACC3AAN7</accession>
<gene>
    <name evidence="1" type="ORF">H2198_003694</name>
</gene>